<feature type="transmembrane region" description="Helical" evidence="1">
    <location>
        <begin position="12"/>
        <end position="31"/>
    </location>
</feature>
<feature type="transmembrane region" description="Helical" evidence="1">
    <location>
        <begin position="87"/>
        <end position="105"/>
    </location>
</feature>
<sequence length="462" mass="50395">MLTDRLRRLVRLPEVVLAGLLALFVAARILICVRGDVFTSFDTFSYAHRGDPAFDRGPLVSLTGHAPRLWGVPIFYAIFPGDQARAVAQWAVSTLAWALLAWALWSCLRTLVARVLAAAGVLAIALLPPVANWDFAILSESLSISLGVLTLALLLLWTRTRWVWSLAGATAAAVWWTFTRTDVRVFVVFLILALAVVAWRRPARRRPALVAAGVLVLATAWCTAITPVVDRTYTGWSATPEVRHEEGLMLFRLRLHVLPDPEVKAIFQREFGMPACPGMEEIAAGPAWETAKFAAAYEQCPEFKAWGERNAADVWQRYARAEPGVFARQMREVVRLSVAGSDYAKTERVLPMSVEKLVFPPRSWVLKVLGAALLVAAAALVFAARRRPDLALAGAVVAVSSGVSLLAGIWFGAGEYWRFGIQEAIGLRLAVLIAVVAAVDSLLVSRRRDQGAPEAVTASATP</sequence>
<dbReference type="Proteomes" id="UP001230908">
    <property type="component" value="Unassembled WGS sequence"/>
</dbReference>
<keyword evidence="1" id="KW-0812">Transmembrane</keyword>
<evidence type="ECO:0008006" key="4">
    <source>
        <dbReference type="Google" id="ProtNLM"/>
    </source>
</evidence>
<organism evidence="2 3">
    <name type="scientific">Phytohabitans maris</name>
    <dbReference type="NCBI Taxonomy" id="3071409"/>
    <lineage>
        <taxon>Bacteria</taxon>
        <taxon>Bacillati</taxon>
        <taxon>Actinomycetota</taxon>
        <taxon>Actinomycetes</taxon>
        <taxon>Micromonosporales</taxon>
        <taxon>Micromonosporaceae</taxon>
    </lineage>
</organism>
<comment type="caution">
    <text evidence="2">The sequence shown here is derived from an EMBL/GenBank/DDBJ whole genome shotgun (WGS) entry which is preliminary data.</text>
</comment>
<reference evidence="2 3" key="1">
    <citation type="submission" date="2023-08" db="EMBL/GenBank/DDBJ databases">
        <title>Phytohabitans sansha sp. nov., isolated from marine sediment.</title>
        <authorList>
            <person name="Zhao Y."/>
            <person name="Yi K."/>
        </authorList>
    </citation>
    <scope>NUCLEOTIDE SEQUENCE [LARGE SCALE GENOMIC DNA]</scope>
    <source>
        <strain evidence="2 3">ZYX-F-186</strain>
    </source>
</reference>
<feature type="transmembrane region" description="Helical" evidence="1">
    <location>
        <begin position="364"/>
        <end position="383"/>
    </location>
</feature>
<keyword evidence="1" id="KW-0472">Membrane</keyword>
<evidence type="ECO:0000313" key="2">
    <source>
        <dbReference type="EMBL" id="MDQ7908961.1"/>
    </source>
</evidence>
<gene>
    <name evidence="2" type="ORF">RB614_31000</name>
</gene>
<keyword evidence="1" id="KW-1133">Transmembrane helix</keyword>
<keyword evidence="3" id="KW-1185">Reference proteome</keyword>
<feature type="transmembrane region" description="Helical" evidence="1">
    <location>
        <begin position="162"/>
        <end position="178"/>
    </location>
</feature>
<dbReference type="EMBL" id="JAVHUY010000036">
    <property type="protein sequence ID" value="MDQ7908961.1"/>
    <property type="molecule type" value="Genomic_DNA"/>
</dbReference>
<dbReference type="RefSeq" id="WP_308716228.1">
    <property type="nucleotide sequence ID" value="NZ_JAVHUY010000036.1"/>
</dbReference>
<evidence type="ECO:0000256" key="1">
    <source>
        <dbReference type="SAM" id="Phobius"/>
    </source>
</evidence>
<feature type="transmembrane region" description="Helical" evidence="1">
    <location>
        <begin position="137"/>
        <end position="157"/>
    </location>
</feature>
<name>A0ABU0ZQC9_9ACTN</name>
<feature type="transmembrane region" description="Helical" evidence="1">
    <location>
        <begin position="390"/>
        <end position="413"/>
    </location>
</feature>
<feature type="transmembrane region" description="Helical" evidence="1">
    <location>
        <begin position="112"/>
        <end position="131"/>
    </location>
</feature>
<feature type="transmembrane region" description="Helical" evidence="1">
    <location>
        <begin position="425"/>
        <end position="444"/>
    </location>
</feature>
<feature type="transmembrane region" description="Helical" evidence="1">
    <location>
        <begin position="208"/>
        <end position="229"/>
    </location>
</feature>
<protein>
    <recommendedName>
        <fullName evidence="4">Glycosyltransferase RgtA/B/C/D-like domain-containing protein</fullName>
    </recommendedName>
</protein>
<evidence type="ECO:0000313" key="3">
    <source>
        <dbReference type="Proteomes" id="UP001230908"/>
    </source>
</evidence>
<accession>A0ABU0ZQC9</accession>
<feature type="transmembrane region" description="Helical" evidence="1">
    <location>
        <begin position="184"/>
        <end position="201"/>
    </location>
</feature>
<proteinExistence type="predicted"/>